<accession>A0A2I1F451</accession>
<comment type="caution">
    <text evidence="1">The sequence shown here is derived from an EMBL/GenBank/DDBJ whole genome shotgun (WGS) entry which is preliminary data.</text>
</comment>
<evidence type="ECO:0000313" key="2">
    <source>
        <dbReference type="Proteomes" id="UP000232688"/>
    </source>
</evidence>
<dbReference type="VEuPathDB" id="FungiDB:RhiirA1_426608"/>
<evidence type="ECO:0000313" key="1">
    <source>
        <dbReference type="EMBL" id="PKC59808.1"/>
    </source>
</evidence>
<protein>
    <submittedName>
        <fullName evidence="1">Uncharacterized protein</fullName>
    </submittedName>
</protein>
<proteinExistence type="predicted"/>
<sequence length="71" mass="8676">MNLITPKERRFLKLEEVIPKVEELKSIFKKCGEEMEWEAIKENLRMIVIQYRQNFTTLNNDFTKKVKEEEQ</sequence>
<reference evidence="1 2" key="1">
    <citation type="submission" date="2017-10" db="EMBL/GenBank/DDBJ databases">
        <title>Extensive intraspecific genome diversity in a model arbuscular mycorrhizal fungus.</title>
        <authorList>
            <person name="Chen E.C.H."/>
            <person name="Morin E."/>
            <person name="Baudet D."/>
            <person name="Noel J."/>
            <person name="Ndikumana S."/>
            <person name="Charron P."/>
            <person name="St-Onge C."/>
            <person name="Giorgi J."/>
            <person name="Grigoriev I.V."/>
            <person name="Roux C."/>
            <person name="Martin F.M."/>
            <person name="Corradi N."/>
        </authorList>
    </citation>
    <scope>NUCLEOTIDE SEQUENCE [LARGE SCALE GENOMIC DNA]</scope>
    <source>
        <strain evidence="1 2">A1</strain>
    </source>
</reference>
<reference evidence="1 2" key="2">
    <citation type="submission" date="2017-10" db="EMBL/GenBank/DDBJ databases">
        <title>Genome analyses suggest a sexual origin of heterokaryosis in a supposedly ancient asexual fungus.</title>
        <authorList>
            <person name="Corradi N."/>
            <person name="Sedzielewska K."/>
            <person name="Noel J."/>
            <person name="Charron P."/>
            <person name="Farinelli L."/>
            <person name="Marton T."/>
            <person name="Kruger M."/>
            <person name="Pelin A."/>
            <person name="Brachmann A."/>
            <person name="Corradi N."/>
        </authorList>
    </citation>
    <scope>NUCLEOTIDE SEQUENCE [LARGE SCALE GENOMIC DNA]</scope>
    <source>
        <strain evidence="1 2">A1</strain>
    </source>
</reference>
<dbReference type="AlphaFoldDB" id="A0A2I1F451"/>
<name>A0A2I1F451_9GLOM</name>
<gene>
    <name evidence="1" type="ORF">RhiirA1_426608</name>
</gene>
<dbReference type="Proteomes" id="UP000232688">
    <property type="component" value="Unassembled WGS sequence"/>
</dbReference>
<dbReference type="EMBL" id="LLXH01001257">
    <property type="protein sequence ID" value="PKC59808.1"/>
    <property type="molecule type" value="Genomic_DNA"/>
</dbReference>
<organism evidence="1 2">
    <name type="scientific">Rhizophagus irregularis</name>
    <dbReference type="NCBI Taxonomy" id="588596"/>
    <lineage>
        <taxon>Eukaryota</taxon>
        <taxon>Fungi</taxon>
        <taxon>Fungi incertae sedis</taxon>
        <taxon>Mucoromycota</taxon>
        <taxon>Glomeromycotina</taxon>
        <taxon>Glomeromycetes</taxon>
        <taxon>Glomerales</taxon>
        <taxon>Glomeraceae</taxon>
        <taxon>Rhizophagus</taxon>
    </lineage>
</organism>
<dbReference type="OrthoDB" id="10302170at2759"/>